<feature type="signal peptide" evidence="2">
    <location>
        <begin position="1"/>
        <end position="26"/>
    </location>
</feature>
<name>A0A517N360_9BACT</name>
<keyword evidence="1" id="KW-0472">Membrane</keyword>
<sequence length="215" mass="23943" precursor="true">MDIRGAYRTACLMMLVMLALQPTALATSGWDHYTIEISGGYQIHGNTGMLTVRRPPTVEIVGLRETNNEPIVGYADSDDHLLLCTVPNIALALKHDDWRTRIPFEGAEVWVLEKSTAELVGPMTEADLTNYCEQRRVSPETWISAKQLGDTAMDDKAWFTLFLSLVAKPKLLIAVIIGIAILVFLTILFFERIQHRRANKGNKGGRSALSKTRAC</sequence>
<gene>
    <name evidence="3" type="ORF">HG15A2_49220</name>
</gene>
<proteinExistence type="predicted"/>
<keyword evidence="1" id="KW-0812">Transmembrane</keyword>
<evidence type="ECO:0000256" key="2">
    <source>
        <dbReference type="SAM" id="SignalP"/>
    </source>
</evidence>
<evidence type="ECO:0000313" key="4">
    <source>
        <dbReference type="Proteomes" id="UP000319852"/>
    </source>
</evidence>
<reference evidence="3 4" key="1">
    <citation type="submission" date="2019-02" db="EMBL/GenBank/DDBJ databases">
        <title>Deep-cultivation of Planctomycetes and their phenomic and genomic characterization uncovers novel biology.</title>
        <authorList>
            <person name="Wiegand S."/>
            <person name="Jogler M."/>
            <person name="Boedeker C."/>
            <person name="Pinto D."/>
            <person name="Vollmers J."/>
            <person name="Rivas-Marin E."/>
            <person name="Kohn T."/>
            <person name="Peeters S.H."/>
            <person name="Heuer A."/>
            <person name="Rast P."/>
            <person name="Oberbeckmann S."/>
            <person name="Bunk B."/>
            <person name="Jeske O."/>
            <person name="Meyerdierks A."/>
            <person name="Storesund J.E."/>
            <person name="Kallscheuer N."/>
            <person name="Luecker S."/>
            <person name="Lage O.M."/>
            <person name="Pohl T."/>
            <person name="Merkel B.J."/>
            <person name="Hornburger P."/>
            <person name="Mueller R.-W."/>
            <person name="Bruemmer F."/>
            <person name="Labrenz M."/>
            <person name="Spormann A.M."/>
            <person name="Op den Camp H."/>
            <person name="Overmann J."/>
            <person name="Amann R."/>
            <person name="Jetten M.S.M."/>
            <person name="Mascher T."/>
            <person name="Medema M.H."/>
            <person name="Devos D.P."/>
            <person name="Kaster A.-K."/>
            <person name="Ovreas L."/>
            <person name="Rohde M."/>
            <person name="Galperin M.Y."/>
            <person name="Jogler C."/>
        </authorList>
    </citation>
    <scope>NUCLEOTIDE SEQUENCE [LARGE SCALE GENOMIC DNA]</scope>
    <source>
        <strain evidence="3 4">HG15A2</strain>
    </source>
</reference>
<keyword evidence="2" id="KW-0732">Signal</keyword>
<dbReference type="EMBL" id="CP036263">
    <property type="protein sequence ID" value="QDT01575.1"/>
    <property type="molecule type" value="Genomic_DNA"/>
</dbReference>
<dbReference type="KEGG" id="amob:HG15A2_49220"/>
<dbReference type="RefSeq" id="WP_145063786.1">
    <property type="nucleotide sequence ID" value="NZ_CP036263.1"/>
</dbReference>
<organism evidence="3 4">
    <name type="scientific">Adhaeretor mobilis</name>
    <dbReference type="NCBI Taxonomy" id="1930276"/>
    <lineage>
        <taxon>Bacteria</taxon>
        <taxon>Pseudomonadati</taxon>
        <taxon>Planctomycetota</taxon>
        <taxon>Planctomycetia</taxon>
        <taxon>Pirellulales</taxon>
        <taxon>Lacipirellulaceae</taxon>
        <taxon>Adhaeretor</taxon>
    </lineage>
</organism>
<dbReference type="Proteomes" id="UP000319852">
    <property type="component" value="Chromosome"/>
</dbReference>
<feature type="chain" id="PRO_5022013095" evidence="2">
    <location>
        <begin position="27"/>
        <end position="215"/>
    </location>
</feature>
<dbReference type="AlphaFoldDB" id="A0A517N360"/>
<keyword evidence="4" id="KW-1185">Reference proteome</keyword>
<feature type="transmembrane region" description="Helical" evidence="1">
    <location>
        <begin position="171"/>
        <end position="190"/>
    </location>
</feature>
<protein>
    <submittedName>
        <fullName evidence="3">Uncharacterized protein</fullName>
    </submittedName>
</protein>
<evidence type="ECO:0000313" key="3">
    <source>
        <dbReference type="EMBL" id="QDT01575.1"/>
    </source>
</evidence>
<accession>A0A517N360</accession>
<evidence type="ECO:0000256" key="1">
    <source>
        <dbReference type="SAM" id="Phobius"/>
    </source>
</evidence>
<keyword evidence="1" id="KW-1133">Transmembrane helix</keyword>